<evidence type="ECO:0000313" key="2">
    <source>
        <dbReference type="Proteomes" id="UP000224567"/>
    </source>
</evidence>
<evidence type="ECO:0000313" key="1">
    <source>
        <dbReference type="EMBL" id="PHT26954.1"/>
    </source>
</evidence>
<comment type="caution">
    <text evidence="1">The sequence shown here is derived from an EMBL/GenBank/DDBJ whole genome shotgun (WGS) entry which is preliminary data.</text>
</comment>
<name>A0A2G2V1U4_CAPBA</name>
<organism evidence="1 2">
    <name type="scientific">Capsicum baccatum</name>
    <name type="common">Peruvian pepper</name>
    <dbReference type="NCBI Taxonomy" id="33114"/>
    <lineage>
        <taxon>Eukaryota</taxon>
        <taxon>Viridiplantae</taxon>
        <taxon>Streptophyta</taxon>
        <taxon>Embryophyta</taxon>
        <taxon>Tracheophyta</taxon>
        <taxon>Spermatophyta</taxon>
        <taxon>Magnoliopsida</taxon>
        <taxon>eudicotyledons</taxon>
        <taxon>Gunneridae</taxon>
        <taxon>Pentapetalae</taxon>
        <taxon>asterids</taxon>
        <taxon>lamiids</taxon>
        <taxon>Solanales</taxon>
        <taxon>Solanaceae</taxon>
        <taxon>Solanoideae</taxon>
        <taxon>Capsiceae</taxon>
        <taxon>Capsicum</taxon>
    </lineage>
</organism>
<reference evidence="2" key="2">
    <citation type="journal article" date="2017" name="J. Anim. Genet.">
        <title>Multiple reference genome sequences of hot pepper reveal the massive evolution of plant disease resistance genes by retroduplication.</title>
        <authorList>
            <person name="Kim S."/>
            <person name="Park J."/>
            <person name="Yeom S.-I."/>
            <person name="Kim Y.-M."/>
            <person name="Seo E."/>
            <person name="Kim K.-T."/>
            <person name="Kim M.-S."/>
            <person name="Lee J.M."/>
            <person name="Cheong K."/>
            <person name="Shin H.-S."/>
            <person name="Kim S.-B."/>
            <person name="Han K."/>
            <person name="Lee J."/>
            <person name="Park M."/>
            <person name="Lee H.-A."/>
            <person name="Lee H.-Y."/>
            <person name="Lee Y."/>
            <person name="Oh S."/>
            <person name="Lee J.H."/>
            <person name="Choi E."/>
            <person name="Choi E."/>
            <person name="Lee S.E."/>
            <person name="Jeon J."/>
            <person name="Kim H."/>
            <person name="Choi G."/>
            <person name="Song H."/>
            <person name="Lee J."/>
            <person name="Lee S.-C."/>
            <person name="Kwon J.-K."/>
            <person name="Lee H.-Y."/>
            <person name="Koo N."/>
            <person name="Hong Y."/>
            <person name="Kim R.W."/>
            <person name="Kang W.-H."/>
            <person name="Huh J.H."/>
            <person name="Kang B.-C."/>
            <person name="Yang T.-J."/>
            <person name="Lee Y.-H."/>
            <person name="Bennetzen J.L."/>
            <person name="Choi D."/>
        </authorList>
    </citation>
    <scope>NUCLEOTIDE SEQUENCE [LARGE SCALE GENOMIC DNA]</scope>
    <source>
        <strain evidence="2">cv. PBC81</strain>
    </source>
</reference>
<dbReference type="EMBL" id="MLFT02000580">
    <property type="protein sequence ID" value="PHT26954.1"/>
    <property type="molecule type" value="Genomic_DNA"/>
</dbReference>
<dbReference type="Proteomes" id="UP000224567">
    <property type="component" value="Unassembled WGS sequence"/>
</dbReference>
<dbReference type="AlphaFoldDB" id="A0A2G2V1U4"/>
<keyword evidence="2" id="KW-1185">Reference proteome</keyword>
<dbReference type="STRING" id="33114.A0A2G2V1U4"/>
<accession>A0A2G2V1U4</accession>
<proteinExistence type="predicted"/>
<protein>
    <submittedName>
        <fullName evidence="1">Uncharacterized protein</fullName>
    </submittedName>
</protein>
<gene>
    <name evidence="1" type="ORF">CQW23_33441</name>
</gene>
<reference evidence="1 2" key="1">
    <citation type="journal article" date="2017" name="Genome Biol.">
        <title>New reference genome sequences of hot pepper reveal the massive evolution of plant disease-resistance genes by retroduplication.</title>
        <authorList>
            <person name="Kim S."/>
            <person name="Park J."/>
            <person name="Yeom S.I."/>
            <person name="Kim Y.M."/>
            <person name="Seo E."/>
            <person name="Kim K.T."/>
            <person name="Kim M.S."/>
            <person name="Lee J.M."/>
            <person name="Cheong K."/>
            <person name="Shin H.S."/>
            <person name="Kim S.B."/>
            <person name="Han K."/>
            <person name="Lee J."/>
            <person name="Park M."/>
            <person name="Lee H.A."/>
            <person name="Lee H.Y."/>
            <person name="Lee Y."/>
            <person name="Oh S."/>
            <person name="Lee J.H."/>
            <person name="Choi E."/>
            <person name="Choi E."/>
            <person name="Lee S.E."/>
            <person name="Jeon J."/>
            <person name="Kim H."/>
            <person name="Choi G."/>
            <person name="Song H."/>
            <person name="Lee J."/>
            <person name="Lee S.C."/>
            <person name="Kwon J.K."/>
            <person name="Lee H.Y."/>
            <person name="Koo N."/>
            <person name="Hong Y."/>
            <person name="Kim R.W."/>
            <person name="Kang W.H."/>
            <person name="Huh J.H."/>
            <person name="Kang B.C."/>
            <person name="Yang T.J."/>
            <person name="Lee Y.H."/>
            <person name="Bennetzen J.L."/>
            <person name="Choi D."/>
        </authorList>
    </citation>
    <scope>NUCLEOTIDE SEQUENCE [LARGE SCALE GENOMIC DNA]</scope>
    <source>
        <strain evidence="2">cv. PBC81</strain>
    </source>
</reference>
<dbReference type="OrthoDB" id="10451436at2759"/>
<sequence length="158" mass="18250">MSLLIAINECVNEISKAVEELSRRAHFKKKDGRMRDYSLTEVATGENRLQIMHYRTVKPVVDDDVEEGDFITIEIDGNVESTEVVVEESNRVSNNPINARKEEPFVIWTRGGATTKIMEKPEMSKTKGELAHSIDEKFYDSIQFLESTRQWRKKKDNL</sequence>